<dbReference type="InterPro" id="IPR045857">
    <property type="entry name" value="O16G_dom_2"/>
</dbReference>
<evidence type="ECO:0000259" key="4">
    <source>
        <dbReference type="SMART" id="SM00642"/>
    </source>
</evidence>
<keyword evidence="3 5" id="KW-0326">Glycosidase</keyword>
<dbReference type="EC" id="3.2.1.93" evidence="5"/>
<protein>
    <submittedName>
        <fullName evidence="5">Trehalose-6-phosphate hydrolase</fullName>
        <ecNumber evidence="5">3.2.1.93</ecNumber>
    </submittedName>
</protein>
<dbReference type="PANTHER" id="PTHR10357">
    <property type="entry name" value="ALPHA-AMYLASE FAMILY MEMBER"/>
    <property type="match status" value="1"/>
</dbReference>
<dbReference type="EMBL" id="CAKKNT010000031">
    <property type="protein sequence ID" value="CAH0419285.1"/>
    <property type="molecule type" value="Genomic_DNA"/>
</dbReference>
<evidence type="ECO:0000256" key="1">
    <source>
        <dbReference type="ARBA" id="ARBA00008061"/>
    </source>
</evidence>
<dbReference type="InterPro" id="IPR056300">
    <property type="entry name" value="SusG-like_C"/>
</dbReference>
<organism evidence="5 6">
    <name type="scientific">Periweissella ghanensis</name>
    <dbReference type="NCBI Taxonomy" id="467997"/>
    <lineage>
        <taxon>Bacteria</taxon>
        <taxon>Bacillati</taxon>
        <taxon>Bacillota</taxon>
        <taxon>Bacilli</taxon>
        <taxon>Lactobacillales</taxon>
        <taxon>Lactobacillaceae</taxon>
        <taxon>Periweissella</taxon>
    </lineage>
</organism>
<reference evidence="5 6" key="1">
    <citation type="submission" date="2021-11" db="EMBL/GenBank/DDBJ databases">
        <authorList>
            <person name="Depoorter E."/>
        </authorList>
    </citation>
    <scope>NUCLEOTIDE SEQUENCE [LARGE SCALE GENOMIC DNA]</scope>
    <source>
        <strain evidence="5 6">LMG 24286</strain>
    </source>
</reference>
<dbReference type="Gene3D" id="3.90.400.10">
    <property type="entry name" value="Oligo-1,6-glucosidase, Domain 2"/>
    <property type="match status" value="1"/>
</dbReference>
<dbReference type="SMART" id="SM00642">
    <property type="entry name" value="Aamy"/>
    <property type="match status" value="1"/>
</dbReference>
<dbReference type="SUPFAM" id="SSF51445">
    <property type="entry name" value="(Trans)glycosidases"/>
    <property type="match status" value="1"/>
</dbReference>
<dbReference type="RefSeq" id="WP_230099324.1">
    <property type="nucleotide sequence ID" value="NZ_CAKKNT010000031.1"/>
</dbReference>
<sequence>MEKAVEKVTYEIYIKSFYDSNDDGIGDLVGVTTKLNYLARLGVDAIMIDGLLVDPDQALNASSHFKQINPVYGTVADFDELVARAHQLNIEVGIKFSINHTALDHPWFQAATTGDAKYLNYYLVSPQAQISENPNQHWLPLGTTDHDYLHIGNAGEADLNWRNPDVINEFKQIFEFWIEHQVSIFQLQDVELIGKDLQLNTPAALADLATLRQQLVVEYLDLLDNEVFQRFPQVLVIIEQLTHASARTSFKKIWAKPNFVTYSDTHLLVDYQKDDRWTLVPYDFEDLRHVIHSGGVAHQTVLRQSVLFWDNPEQSRALNRFILQPEYYKDGAKLLGMILLAGQGVPMLYMGEEIGMEDSAYTHIGQYHDIETQAAYAKLLAKGYTEERAFAVVRNRSSDNTRVPMQWDASEFGGFSNVKPWLTPGEYEQTNVSYEIEKDDSVFTFYRNMIALRKRSLSLKYGEYQPAYEQTPELFAFIRHYGNENLLILAHFGSDDATIELPADTEDCEVLLSNYFTTELKQKYRLRPYEALIIKY</sequence>
<comment type="similarity">
    <text evidence="1">Belongs to the glycosyl hydrolase 13 family.</text>
</comment>
<dbReference type="Gene3D" id="3.20.20.80">
    <property type="entry name" value="Glycosidases"/>
    <property type="match status" value="1"/>
</dbReference>
<comment type="caution">
    <text evidence="5">The sequence shown here is derived from an EMBL/GenBank/DDBJ whole genome shotgun (WGS) entry which is preliminary data.</text>
</comment>
<evidence type="ECO:0000313" key="5">
    <source>
        <dbReference type="EMBL" id="CAH0419285.1"/>
    </source>
</evidence>
<accession>A0ABN8BR35</accession>
<dbReference type="SUPFAM" id="SSF51011">
    <property type="entry name" value="Glycosyl hydrolase domain"/>
    <property type="match status" value="1"/>
</dbReference>
<dbReference type="Proteomes" id="UP000789719">
    <property type="component" value="Unassembled WGS sequence"/>
</dbReference>
<evidence type="ECO:0000313" key="6">
    <source>
        <dbReference type="Proteomes" id="UP000789719"/>
    </source>
</evidence>
<dbReference type="InterPro" id="IPR017853">
    <property type="entry name" value="GH"/>
</dbReference>
<dbReference type="Gene3D" id="2.60.40.1180">
    <property type="entry name" value="Golgi alpha-mannosidase II"/>
    <property type="match status" value="1"/>
</dbReference>
<evidence type="ECO:0000256" key="2">
    <source>
        <dbReference type="ARBA" id="ARBA00022801"/>
    </source>
</evidence>
<keyword evidence="2 5" id="KW-0378">Hydrolase</keyword>
<dbReference type="GO" id="GO:0008788">
    <property type="term" value="F:alpha,alpha-phosphotrehalase activity"/>
    <property type="evidence" value="ECO:0007669"/>
    <property type="project" value="UniProtKB-EC"/>
</dbReference>
<dbReference type="Pfam" id="PF00128">
    <property type="entry name" value="Alpha-amylase"/>
    <property type="match status" value="1"/>
</dbReference>
<dbReference type="PANTHER" id="PTHR10357:SF217">
    <property type="entry name" value="TREHALOSE-6-PHOSPHATE HYDROLASE"/>
    <property type="match status" value="1"/>
</dbReference>
<gene>
    <name evidence="5" type="primary">treA_2</name>
    <name evidence="5" type="ORF">WGH24286_01733</name>
</gene>
<proteinExistence type="inferred from homology"/>
<dbReference type="InterPro" id="IPR013780">
    <property type="entry name" value="Glyco_hydro_b"/>
</dbReference>
<dbReference type="InterPro" id="IPR006047">
    <property type="entry name" value="GH13_cat_dom"/>
</dbReference>
<name>A0ABN8BR35_9LACO</name>
<keyword evidence="6" id="KW-1185">Reference proteome</keyword>
<dbReference type="Pfam" id="PF23915">
    <property type="entry name" value="SusG_C"/>
    <property type="match status" value="1"/>
</dbReference>
<evidence type="ECO:0000256" key="3">
    <source>
        <dbReference type="ARBA" id="ARBA00023295"/>
    </source>
</evidence>
<feature type="domain" description="Glycosyl hydrolase family 13 catalytic" evidence="4">
    <location>
        <begin position="11"/>
        <end position="402"/>
    </location>
</feature>